<dbReference type="NCBIfam" id="NF045667">
    <property type="entry name" value="MTase_DVU1556"/>
    <property type="match status" value="1"/>
</dbReference>
<dbReference type="OrthoDB" id="9769602at2"/>
<dbReference type="Proteomes" id="UP000006250">
    <property type="component" value="Unassembled WGS sequence"/>
</dbReference>
<keyword evidence="3" id="KW-1185">Reference proteome</keyword>
<dbReference type="PANTHER" id="PTHR43591">
    <property type="entry name" value="METHYLTRANSFERASE"/>
    <property type="match status" value="1"/>
</dbReference>
<dbReference type="EMBL" id="AECZ01000017">
    <property type="protein sequence ID" value="EFL50622.1"/>
    <property type="molecule type" value="Genomic_DNA"/>
</dbReference>
<dbReference type="GO" id="GO:0032259">
    <property type="term" value="P:methylation"/>
    <property type="evidence" value="ECO:0007669"/>
    <property type="project" value="UniProtKB-KW"/>
</dbReference>
<gene>
    <name evidence="2" type="ORF">DesfrDRAFT_2563</name>
</gene>
<dbReference type="Gene3D" id="3.40.50.150">
    <property type="entry name" value="Vaccinia Virus protein VP39"/>
    <property type="match status" value="1"/>
</dbReference>
<name>E1JYE3_SOLFR</name>
<protein>
    <submittedName>
        <fullName evidence="2">Methyltransferase type 11</fullName>
    </submittedName>
</protein>
<reference evidence="2 3" key="1">
    <citation type="submission" date="2010-08" db="EMBL/GenBank/DDBJ databases">
        <title>The draft genome of Desulfovibrio fructosovorans JJ.</title>
        <authorList>
            <consortium name="US DOE Joint Genome Institute (JGI-PGF)"/>
            <person name="Lucas S."/>
            <person name="Copeland A."/>
            <person name="Lapidus A."/>
            <person name="Cheng J.-F."/>
            <person name="Bruce D."/>
            <person name="Goodwin L."/>
            <person name="Pitluck S."/>
            <person name="Land M.L."/>
            <person name="Hauser L."/>
            <person name="Chang Y.-J."/>
            <person name="Jeffries C."/>
            <person name="Wall J.D."/>
            <person name="Stahl D.A."/>
            <person name="Arkin A.P."/>
            <person name="Dehal P."/>
            <person name="Stolyar S.M."/>
            <person name="Hazen T.C."/>
            <person name="Woyke T.J."/>
        </authorList>
    </citation>
    <scope>NUCLEOTIDE SEQUENCE [LARGE SCALE GENOMIC DNA]</scope>
    <source>
        <strain evidence="2 3">JJ</strain>
    </source>
</reference>
<sequence length="232" mass="23753">MPGCVAPYEREDFREVAGGTLRPGGLALTKRALAACRFSPGARVLDVGCGPGASLTLLAEAKLTAYGLDASFLFTHQAGRIAPVVQGLGQHLPFREKSLDGALCECVLSASGDGPGCLAEIARVLRPGGLLVATDLYLRQGNPLGEAGAGCAAGAVTREALAVMFGAAGFALRLFEDHTKLLTELACRLTFALGSAASVVSMLTGRDPACAGASGPRPRFGYCLCIAAKESL</sequence>
<keyword evidence="2" id="KW-0489">Methyltransferase</keyword>
<dbReference type="RefSeq" id="WP_005994446.1">
    <property type="nucleotide sequence ID" value="NZ_AECZ01000017.1"/>
</dbReference>
<feature type="domain" description="Methyltransferase type 11" evidence="1">
    <location>
        <begin position="45"/>
        <end position="132"/>
    </location>
</feature>
<dbReference type="STRING" id="596151.DesfrDRAFT_2563"/>
<dbReference type="CDD" id="cd02440">
    <property type="entry name" value="AdoMet_MTases"/>
    <property type="match status" value="1"/>
</dbReference>
<keyword evidence="2" id="KW-0808">Transferase</keyword>
<organism evidence="2 3">
    <name type="scientific">Solidesulfovibrio fructosivorans JJ]</name>
    <dbReference type="NCBI Taxonomy" id="596151"/>
    <lineage>
        <taxon>Bacteria</taxon>
        <taxon>Pseudomonadati</taxon>
        <taxon>Thermodesulfobacteriota</taxon>
        <taxon>Desulfovibrionia</taxon>
        <taxon>Desulfovibrionales</taxon>
        <taxon>Desulfovibrionaceae</taxon>
        <taxon>Solidesulfovibrio</taxon>
    </lineage>
</organism>
<accession>E1JYE3</accession>
<dbReference type="InterPro" id="IPR013216">
    <property type="entry name" value="Methyltransf_11"/>
</dbReference>
<dbReference type="SUPFAM" id="SSF53335">
    <property type="entry name" value="S-adenosyl-L-methionine-dependent methyltransferases"/>
    <property type="match status" value="1"/>
</dbReference>
<dbReference type="InterPro" id="IPR029063">
    <property type="entry name" value="SAM-dependent_MTases_sf"/>
</dbReference>
<dbReference type="eggNOG" id="COG2226">
    <property type="taxonomic scope" value="Bacteria"/>
</dbReference>
<evidence type="ECO:0000313" key="2">
    <source>
        <dbReference type="EMBL" id="EFL50622.1"/>
    </source>
</evidence>
<dbReference type="AlphaFoldDB" id="E1JYE3"/>
<evidence type="ECO:0000313" key="3">
    <source>
        <dbReference type="Proteomes" id="UP000006250"/>
    </source>
</evidence>
<dbReference type="Pfam" id="PF08241">
    <property type="entry name" value="Methyltransf_11"/>
    <property type="match status" value="1"/>
</dbReference>
<proteinExistence type="predicted"/>
<evidence type="ECO:0000259" key="1">
    <source>
        <dbReference type="Pfam" id="PF08241"/>
    </source>
</evidence>
<dbReference type="GO" id="GO:0008757">
    <property type="term" value="F:S-adenosylmethionine-dependent methyltransferase activity"/>
    <property type="evidence" value="ECO:0007669"/>
    <property type="project" value="InterPro"/>
</dbReference>
<comment type="caution">
    <text evidence="2">The sequence shown here is derived from an EMBL/GenBank/DDBJ whole genome shotgun (WGS) entry which is preliminary data.</text>
</comment>